<dbReference type="Pfam" id="PF18739">
    <property type="entry name" value="HEPN_Apea"/>
    <property type="match status" value="1"/>
</dbReference>
<protein>
    <submittedName>
        <fullName evidence="3">Uncharacterized protein</fullName>
    </submittedName>
</protein>
<evidence type="ECO:0000259" key="1">
    <source>
        <dbReference type="Pfam" id="PF18739"/>
    </source>
</evidence>
<dbReference type="InterPro" id="IPR041229">
    <property type="entry name" value="HEPN_Apea"/>
</dbReference>
<dbReference type="RefSeq" id="WP_023887479.1">
    <property type="nucleotide sequence ID" value="NZ_KI635563.1"/>
</dbReference>
<evidence type="ECO:0000259" key="2">
    <source>
        <dbReference type="Pfam" id="PF18862"/>
    </source>
</evidence>
<accession>V7IEJ7</accession>
<comment type="caution">
    <text evidence="3">The sequence shown here is derived from an EMBL/GenBank/DDBJ whole genome shotgun (WGS) entry which is preliminary data.</text>
</comment>
<dbReference type="AlphaFoldDB" id="V7IEJ7"/>
<feature type="domain" description="Apea-like HEPN" evidence="1">
    <location>
        <begin position="320"/>
        <end position="457"/>
    </location>
</feature>
<sequence>MRIEQNIEEKGIFQFITTKEKVMSFKGTLYIKDGGKIKIILDIDDTSLLQDFWGKNFNLCANLQKSNSSIFTNCLIRSMPAFGSGEVEINASEGILKIYDHIFTPIIESLKIEDFPDFMGIRFSIDNIENWIPADSSFKVDYPDKDKPLIVTYTPRDPITFYENDKFKIRLIFNYKIPGFPIIENITLSESAYFEICQVNRENCNKQEIFEYFYKTLTLMYLCIGTPISAKQFEILFTDDTKNSYKSPLFFQSNPYQEKVENVKWNEINIPFNNIKVLENKYKFISMWYEKFESFLPSINLYVSYLTTKNNSVENQFLWLAQAVEALHRRTSDKKLMSDKDFLKMKEEILESCPNDHRDWLEQKISYGNEIGFRVRVKEFIDPVTDLLKNGINDNQLDKKIKYCIKKIVSFRNQLTHNDINSKKLDYEIMLTLLTLTSLLELTLIFNLLKQCELPDESISELLCKNFTTWKYLLNRTKTYISTYIDK</sequence>
<dbReference type="HOGENOM" id="CLU_559893_0_0_4"/>
<dbReference type="Proteomes" id="UP000018554">
    <property type="component" value="Unassembled WGS sequence"/>
</dbReference>
<gene>
    <name evidence="3" type="ORF">HMPREF1177_01458</name>
</gene>
<dbReference type="PATRIC" id="fig|1073362.3.peg.1661"/>
<keyword evidence="4" id="KW-1185">Reference proteome</keyword>
<feature type="domain" description="ApeA N-terminal" evidence="2">
    <location>
        <begin position="23"/>
        <end position="279"/>
    </location>
</feature>
<dbReference type="InterPro" id="IPR041223">
    <property type="entry name" value="ApeA_NTD"/>
</dbReference>
<evidence type="ECO:0000313" key="4">
    <source>
        <dbReference type="Proteomes" id="UP000018554"/>
    </source>
</evidence>
<proteinExistence type="predicted"/>
<dbReference type="EMBL" id="AZGQ01000007">
    <property type="protein sequence ID" value="ETA83297.1"/>
    <property type="molecule type" value="Genomic_DNA"/>
</dbReference>
<reference evidence="3 4" key="1">
    <citation type="submission" date="2013-11" db="EMBL/GenBank/DDBJ databases">
        <title>The Genome Sequence of Eikenella corrodens CC92I.</title>
        <authorList>
            <consortium name="The Broad Institute Genomics Platform"/>
            <person name="Earl A."/>
            <person name="Allen-Vercoe E."/>
            <person name="Daigneault M."/>
            <person name="Young S.K."/>
            <person name="Zeng Q."/>
            <person name="Gargeya S."/>
            <person name="Fitzgerald M."/>
            <person name="Abouelleil A."/>
            <person name="Alvarado L."/>
            <person name="Chapman S.B."/>
            <person name="Gainer-Dewar J."/>
            <person name="Goldberg J."/>
            <person name="Griggs A."/>
            <person name="Gujja S."/>
            <person name="Hansen M."/>
            <person name="Howarth C."/>
            <person name="Imamovic A."/>
            <person name="Ireland A."/>
            <person name="Larimer J."/>
            <person name="McCowan C."/>
            <person name="Murphy C."/>
            <person name="Pearson M."/>
            <person name="Poon T.W."/>
            <person name="Priest M."/>
            <person name="Roberts A."/>
            <person name="Saif S."/>
            <person name="Shea T."/>
            <person name="Sykes S."/>
            <person name="Wortman J."/>
            <person name="Nusbaum C."/>
            <person name="Birren B."/>
        </authorList>
    </citation>
    <scope>NUCLEOTIDE SEQUENCE [LARGE SCALE GENOMIC DNA]</scope>
    <source>
        <strain evidence="3 4">CC92I</strain>
    </source>
</reference>
<organism evidence="3 4">
    <name type="scientific">Eikenella corrodens CC92I</name>
    <dbReference type="NCBI Taxonomy" id="1073362"/>
    <lineage>
        <taxon>Bacteria</taxon>
        <taxon>Pseudomonadati</taxon>
        <taxon>Pseudomonadota</taxon>
        <taxon>Betaproteobacteria</taxon>
        <taxon>Neisseriales</taxon>
        <taxon>Neisseriaceae</taxon>
        <taxon>Eikenella</taxon>
    </lineage>
</organism>
<name>V7IEJ7_EIKCO</name>
<dbReference type="Pfam" id="PF18862">
    <property type="entry name" value="ApeA_NTD1"/>
    <property type="match status" value="1"/>
</dbReference>
<evidence type="ECO:0000313" key="3">
    <source>
        <dbReference type="EMBL" id="ETA83297.1"/>
    </source>
</evidence>